<dbReference type="Gene3D" id="2.60.120.10">
    <property type="entry name" value="Jelly Rolls"/>
    <property type="match status" value="1"/>
</dbReference>
<keyword evidence="3" id="KW-1185">Reference proteome</keyword>
<name>A0A4V2MK40_9SPHI</name>
<proteinExistence type="predicted"/>
<dbReference type="Proteomes" id="UP000293347">
    <property type="component" value="Unassembled WGS sequence"/>
</dbReference>
<organism evidence="2 3">
    <name type="scientific">Pedobacter psychroterrae</name>
    <dbReference type="NCBI Taxonomy" id="2530453"/>
    <lineage>
        <taxon>Bacteria</taxon>
        <taxon>Pseudomonadati</taxon>
        <taxon>Bacteroidota</taxon>
        <taxon>Sphingobacteriia</taxon>
        <taxon>Sphingobacteriales</taxon>
        <taxon>Sphingobacteriaceae</taxon>
        <taxon>Pedobacter</taxon>
    </lineage>
</organism>
<accession>A0A4V2MK40</accession>
<dbReference type="EMBL" id="SJSL01000010">
    <property type="protein sequence ID" value="TCC96806.1"/>
    <property type="molecule type" value="Genomic_DNA"/>
</dbReference>
<dbReference type="RefSeq" id="WP_131598040.1">
    <property type="nucleotide sequence ID" value="NZ_SJSL01000010.1"/>
</dbReference>
<dbReference type="AlphaFoldDB" id="A0A4V2MK40"/>
<dbReference type="OrthoDB" id="826649at2"/>
<protein>
    <submittedName>
        <fullName evidence="2">Sugar epimerase</fullName>
    </submittedName>
</protein>
<dbReference type="SUPFAM" id="SSF51182">
    <property type="entry name" value="RmlC-like cupins"/>
    <property type="match status" value="1"/>
</dbReference>
<dbReference type="Pfam" id="PF05523">
    <property type="entry name" value="FdtA"/>
    <property type="match status" value="1"/>
</dbReference>
<dbReference type="InterPro" id="IPR014710">
    <property type="entry name" value="RmlC-like_jellyroll"/>
</dbReference>
<dbReference type="InterPro" id="IPR011051">
    <property type="entry name" value="RmlC_Cupin_sf"/>
</dbReference>
<reference evidence="2 3" key="1">
    <citation type="submission" date="2019-02" db="EMBL/GenBank/DDBJ databases">
        <title>Pedobacter sp. RP-1-14 sp. nov., isolated from Arctic soil.</title>
        <authorList>
            <person name="Dahal R.H."/>
        </authorList>
    </citation>
    <scope>NUCLEOTIDE SEQUENCE [LARGE SCALE GENOMIC DNA]</scope>
    <source>
        <strain evidence="2 3">RP-1-14</strain>
    </source>
</reference>
<evidence type="ECO:0000259" key="1">
    <source>
        <dbReference type="Pfam" id="PF05523"/>
    </source>
</evidence>
<evidence type="ECO:0000313" key="3">
    <source>
        <dbReference type="Proteomes" id="UP000293347"/>
    </source>
</evidence>
<gene>
    <name evidence="2" type="ORF">EZ437_20675</name>
</gene>
<comment type="caution">
    <text evidence="2">The sequence shown here is derived from an EMBL/GenBank/DDBJ whole genome shotgun (WGS) entry which is preliminary data.</text>
</comment>
<dbReference type="InterPro" id="IPR008894">
    <property type="entry name" value="QdtA_cupin_dom"/>
</dbReference>
<evidence type="ECO:0000313" key="2">
    <source>
        <dbReference type="EMBL" id="TCC96806.1"/>
    </source>
</evidence>
<sequence>MEKPEIIKGDTHTDSRGKISFVNDFDMSDVKRFYAIENAHTEVKRGWRGHRIEKRWFNAIAGSFSVKLVKIDDWLNPSSNLPIENFIISAINNEILYIPSGYASCIQAIETESRLIVFANFDIANAPNDDYLFREDYFESTYKLVTGS</sequence>
<feature type="domain" description="Sugar 3,4-ketoisomerase QdtA cupin" evidence="1">
    <location>
        <begin position="5"/>
        <end position="135"/>
    </location>
</feature>